<reference evidence="2 3" key="1">
    <citation type="journal article" date="2021" name="BMC Genomics">
        <title>Datura genome reveals duplications of psychoactive alkaloid biosynthetic genes and high mutation rate following tissue culture.</title>
        <authorList>
            <person name="Rajewski A."/>
            <person name="Carter-House D."/>
            <person name="Stajich J."/>
            <person name="Litt A."/>
        </authorList>
    </citation>
    <scope>NUCLEOTIDE SEQUENCE [LARGE SCALE GENOMIC DNA]</scope>
    <source>
        <strain evidence="2">AR-01</strain>
    </source>
</reference>
<organism evidence="2 3">
    <name type="scientific">Datura stramonium</name>
    <name type="common">Jimsonweed</name>
    <name type="synonym">Common thornapple</name>
    <dbReference type="NCBI Taxonomy" id="4076"/>
    <lineage>
        <taxon>Eukaryota</taxon>
        <taxon>Viridiplantae</taxon>
        <taxon>Streptophyta</taxon>
        <taxon>Embryophyta</taxon>
        <taxon>Tracheophyta</taxon>
        <taxon>Spermatophyta</taxon>
        <taxon>Magnoliopsida</taxon>
        <taxon>eudicotyledons</taxon>
        <taxon>Gunneridae</taxon>
        <taxon>Pentapetalae</taxon>
        <taxon>asterids</taxon>
        <taxon>lamiids</taxon>
        <taxon>Solanales</taxon>
        <taxon>Solanaceae</taxon>
        <taxon>Solanoideae</taxon>
        <taxon>Datureae</taxon>
        <taxon>Datura</taxon>
    </lineage>
</organism>
<keyword evidence="1" id="KW-0812">Transmembrane</keyword>
<keyword evidence="3" id="KW-1185">Reference proteome</keyword>
<name>A0ABS8T3K3_DATST</name>
<comment type="caution">
    <text evidence="2">The sequence shown here is derived from an EMBL/GenBank/DDBJ whole genome shotgun (WGS) entry which is preliminary data.</text>
</comment>
<feature type="transmembrane region" description="Helical" evidence="1">
    <location>
        <begin position="29"/>
        <end position="48"/>
    </location>
</feature>
<accession>A0ABS8T3K3</accession>
<evidence type="ECO:0000256" key="1">
    <source>
        <dbReference type="SAM" id="Phobius"/>
    </source>
</evidence>
<dbReference type="EMBL" id="JACEIK010001100">
    <property type="protein sequence ID" value="MCD7465956.1"/>
    <property type="molecule type" value="Genomic_DNA"/>
</dbReference>
<dbReference type="Proteomes" id="UP000823775">
    <property type="component" value="Unassembled WGS sequence"/>
</dbReference>
<proteinExistence type="predicted"/>
<keyword evidence="1" id="KW-0472">Membrane</keyword>
<protein>
    <submittedName>
        <fullName evidence="2">Uncharacterized protein</fullName>
    </submittedName>
</protein>
<sequence length="109" mass="12707">MRPKPLGINVDLPKNITEQKQNMLDCSCYIYTGIGIFIGHFIMVVTCIQPRISERFRKILTFFFQEKKTSNLKNKKQKTLIYLKRQIIKVLGTEYNGPKQNGLDNKVIN</sequence>
<evidence type="ECO:0000313" key="3">
    <source>
        <dbReference type="Proteomes" id="UP000823775"/>
    </source>
</evidence>
<gene>
    <name evidence="2" type="ORF">HAX54_002235</name>
</gene>
<keyword evidence="1" id="KW-1133">Transmembrane helix</keyword>
<evidence type="ECO:0000313" key="2">
    <source>
        <dbReference type="EMBL" id="MCD7465956.1"/>
    </source>
</evidence>